<evidence type="ECO:0000256" key="6">
    <source>
        <dbReference type="ARBA" id="ARBA00022842"/>
    </source>
</evidence>
<dbReference type="SMART" id="SM00479">
    <property type="entry name" value="EXOIII"/>
    <property type="match status" value="1"/>
</dbReference>
<evidence type="ECO:0000256" key="7">
    <source>
        <dbReference type="ARBA" id="ARBA00025769"/>
    </source>
</evidence>
<dbReference type="EMBL" id="CP002857">
    <property type="protein sequence ID" value="AEI09745.1"/>
    <property type="molecule type" value="Genomic_DNA"/>
</dbReference>
<keyword evidence="10" id="KW-1185">Reference proteome</keyword>
<evidence type="ECO:0000259" key="8">
    <source>
        <dbReference type="SMART" id="SM00479"/>
    </source>
</evidence>
<gene>
    <name evidence="9" type="ordered locus">CRES_1390</name>
</gene>
<dbReference type="GO" id="GO:0005737">
    <property type="term" value="C:cytoplasm"/>
    <property type="evidence" value="ECO:0007669"/>
    <property type="project" value="TreeGrafter"/>
</dbReference>
<dbReference type="CDD" id="cd06127">
    <property type="entry name" value="DEDDh"/>
    <property type="match status" value="1"/>
</dbReference>
<keyword evidence="4" id="KW-0378">Hydrolase</keyword>
<evidence type="ECO:0000313" key="10">
    <source>
        <dbReference type="Proteomes" id="UP000000492"/>
    </source>
</evidence>
<dbReference type="SUPFAM" id="SSF53098">
    <property type="entry name" value="Ribonuclease H-like"/>
    <property type="match status" value="1"/>
</dbReference>
<evidence type="ECO:0000256" key="3">
    <source>
        <dbReference type="ARBA" id="ARBA00022723"/>
    </source>
</evidence>
<dbReference type="eggNOG" id="COG0847">
    <property type="taxonomic scope" value="Bacteria"/>
</dbReference>
<dbReference type="HOGENOM" id="CLU_047806_5_0_11"/>
<evidence type="ECO:0000256" key="4">
    <source>
        <dbReference type="ARBA" id="ARBA00022801"/>
    </source>
</evidence>
<comment type="similarity">
    <text evidence="7">Belongs to the exonuclease superfamily. TREX family.</text>
</comment>
<evidence type="ECO:0000256" key="5">
    <source>
        <dbReference type="ARBA" id="ARBA00022839"/>
    </source>
</evidence>
<keyword evidence="5" id="KW-0269">Exonuclease</keyword>
<dbReference type="Pfam" id="PF00929">
    <property type="entry name" value="RNase_T"/>
    <property type="match status" value="1"/>
</dbReference>
<dbReference type="InterPro" id="IPR036397">
    <property type="entry name" value="RNaseH_sf"/>
</dbReference>
<dbReference type="GO" id="GO:0006308">
    <property type="term" value="P:DNA catabolic process"/>
    <property type="evidence" value="ECO:0007669"/>
    <property type="project" value="TreeGrafter"/>
</dbReference>
<dbReference type="GO" id="GO:0003676">
    <property type="term" value="F:nucleic acid binding"/>
    <property type="evidence" value="ECO:0007669"/>
    <property type="project" value="InterPro"/>
</dbReference>
<protein>
    <recommendedName>
        <fullName evidence="8">Exonuclease domain-containing protein</fullName>
    </recommendedName>
</protein>
<proteinExistence type="inferred from homology"/>
<dbReference type="InterPro" id="IPR013520">
    <property type="entry name" value="Ribonucl_H"/>
</dbReference>
<dbReference type="AlphaFoldDB" id="F8DZ59"/>
<keyword evidence="3" id="KW-0479">Metal-binding</keyword>
<organism evidence="9 10">
    <name type="scientific">Corynebacterium resistens (strain DSM 45100 / JCM 12819 / GTC 2026 / SICGH 158)</name>
    <dbReference type="NCBI Taxonomy" id="662755"/>
    <lineage>
        <taxon>Bacteria</taxon>
        <taxon>Bacillati</taxon>
        <taxon>Actinomycetota</taxon>
        <taxon>Actinomycetes</taxon>
        <taxon>Mycobacteriales</taxon>
        <taxon>Corynebacteriaceae</taxon>
        <taxon>Corynebacterium</taxon>
    </lineage>
</organism>
<evidence type="ECO:0000256" key="2">
    <source>
        <dbReference type="ARBA" id="ARBA00022722"/>
    </source>
</evidence>
<dbReference type="STRING" id="662755.CRES_1390"/>
<dbReference type="GO" id="GO:0008296">
    <property type="term" value="F:3'-5'-DNA exonuclease activity"/>
    <property type="evidence" value="ECO:0007669"/>
    <property type="project" value="TreeGrafter"/>
</dbReference>
<dbReference type="PANTHER" id="PTHR13058:SF19">
    <property type="entry name" value="LD40940P"/>
    <property type="match status" value="1"/>
</dbReference>
<keyword evidence="6" id="KW-0460">Magnesium</keyword>
<keyword evidence="2" id="KW-0540">Nuclease</keyword>
<sequence length="268" mass="29936">MTIVMVIARNSGLLYFDQGLVPLGLGVCFLQRLSSVEYKVGRMNAPIPRFDPANMLSFDLETTGTDPKTCRIVTSAMISIEGRERKDQELLADPGVEIPEQATAVHGITTEYARENGSPHDEVLAQTIETIREAWQRGATLVVYNAPYDLSVLRALEPSFTVDGLVFDPLVVDRAMDPYRKGKRRLENVCEHYGIELTNAHEATADAVAAARVAWKLAKKYPQLAQDSGEELMVSQAQWFYESQIKLQEWFDSKGRDVTVGTSWPVQL</sequence>
<dbReference type="Proteomes" id="UP000000492">
    <property type="component" value="Chromosome"/>
</dbReference>
<accession>F8DZ59</accession>
<dbReference type="InterPro" id="IPR040393">
    <property type="entry name" value="TREX1/2"/>
</dbReference>
<dbReference type="PANTHER" id="PTHR13058">
    <property type="entry name" value="THREE PRIME REPAIR EXONUCLEASE 1, 2"/>
    <property type="match status" value="1"/>
</dbReference>
<dbReference type="Gene3D" id="3.30.420.10">
    <property type="entry name" value="Ribonuclease H-like superfamily/Ribonuclease H"/>
    <property type="match status" value="1"/>
</dbReference>
<dbReference type="KEGG" id="crd:CRES_1390"/>
<dbReference type="GO" id="GO:0046872">
    <property type="term" value="F:metal ion binding"/>
    <property type="evidence" value="ECO:0007669"/>
    <property type="project" value="UniProtKB-KW"/>
</dbReference>
<feature type="domain" description="Exonuclease" evidence="8">
    <location>
        <begin position="54"/>
        <end position="223"/>
    </location>
</feature>
<dbReference type="InterPro" id="IPR012337">
    <property type="entry name" value="RNaseH-like_sf"/>
</dbReference>
<evidence type="ECO:0000256" key="1">
    <source>
        <dbReference type="ARBA" id="ARBA00001946"/>
    </source>
</evidence>
<dbReference type="NCBIfam" id="NF005927">
    <property type="entry name" value="PRK07942.1"/>
    <property type="match status" value="1"/>
</dbReference>
<reference evidence="9 10" key="1">
    <citation type="journal article" date="2012" name="BMC Genomics">
        <title>Complete genome sequence, lifestyle, and multi-drug resistance of the human pathogen Corynebacterium resistens DSM 45100 isolated from blood samples of a leukemia patient.</title>
        <authorList>
            <person name="Schroder J."/>
            <person name="Maus I."/>
            <person name="Meyer K."/>
            <person name="Wordemann S."/>
            <person name="Blom J."/>
            <person name="Jaenicke S."/>
            <person name="Schneider J."/>
            <person name="Trost E."/>
            <person name="Tauch A."/>
        </authorList>
    </citation>
    <scope>NUCLEOTIDE SEQUENCE [LARGE SCALE GENOMIC DNA]</scope>
    <source>
        <strain evidence="10">DSM 45100 / JCM 12819 / CCUG 50093 / GTC 2026 / SICGH 158</strain>
    </source>
</reference>
<evidence type="ECO:0000313" key="9">
    <source>
        <dbReference type="EMBL" id="AEI09745.1"/>
    </source>
</evidence>
<comment type="cofactor">
    <cofactor evidence="1">
        <name>Mg(2+)</name>
        <dbReference type="ChEBI" id="CHEBI:18420"/>
    </cofactor>
</comment>
<name>F8DZ59_CORRG</name>